<evidence type="ECO:0000313" key="5">
    <source>
        <dbReference type="Proteomes" id="UP000005940"/>
    </source>
</evidence>
<keyword evidence="2" id="KW-0732">Signal</keyword>
<name>A0A7G3UAV2_STRT9</name>
<dbReference type="RefSeq" id="WP_130584790.1">
    <property type="nucleotide sequence ID" value="NZ_CP029159.1"/>
</dbReference>
<dbReference type="AlphaFoldDB" id="A0A7G3UAV2"/>
<feature type="compositionally biased region" description="Acidic residues" evidence="1">
    <location>
        <begin position="319"/>
        <end position="357"/>
    </location>
</feature>
<evidence type="ECO:0000256" key="1">
    <source>
        <dbReference type="SAM" id="MobiDB-lite"/>
    </source>
</evidence>
<evidence type="ECO:0000259" key="3">
    <source>
        <dbReference type="Pfam" id="PF20568"/>
    </source>
</evidence>
<evidence type="ECO:0000256" key="2">
    <source>
        <dbReference type="SAM" id="SignalP"/>
    </source>
</evidence>
<keyword evidence="5" id="KW-1185">Reference proteome</keyword>
<feature type="compositionally biased region" description="Basic and acidic residues" evidence="1">
    <location>
        <begin position="256"/>
        <end position="269"/>
    </location>
</feature>
<proteinExistence type="predicted"/>
<accession>A0A7G3UAV2</accession>
<feature type="region of interest" description="Disordered" evidence="1">
    <location>
        <begin position="256"/>
        <end position="374"/>
    </location>
</feature>
<feature type="chain" id="PRO_5028837458" description="DUF6777 domain-containing protein" evidence="2">
    <location>
        <begin position="33"/>
        <end position="374"/>
    </location>
</feature>
<protein>
    <recommendedName>
        <fullName evidence="3">DUF6777 domain-containing protein</fullName>
    </recommendedName>
</protein>
<dbReference type="EMBL" id="CP029159">
    <property type="protein sequence ID" value="QKM66230.1"/>
    <property type="molecule type" value="Genomic_DNA"/>
</dbReference>
<organism evidence="4 5">
    <name type="scientific">Streptomyces tsukubensis (strain DSM 42081 / NBRC 108919 / NRRL 18488 / 9993)</name>
    <dbReference type="NCBI Taxonomy" id="1114943"/>
    <lineage>
        <taxon>Bacteria</taxon>
        <taxon>Bacillati</taxon>
        <taxon>Actinomycetota</taxon>
        <taxon>Actinomycetes</taxon>
        <taxon>Kitasatosporales</taxon>
        <taxon>Streptomycetaceae</taxon>
        <taxon>Streptomyces</taxon>
    </lineage>
</organism>
<feature type="region of interest" description="Disordered" evidence="1">
    <location>
        <begin position="32"/>
        <end position="66"/>
    </location>
</feature>
<reference evidence="4 5" key="1">
    <citation type="journal article" date="2012" name="J. Bacteriol.">
        <title>Draft genome of Streptomyces tsukubaensis NRRL 18488, the producer of the clinically important immunosuppressant tacrolimus (FK506).</title>
        <authorList>
            <person name="Barreiro C."/>
            <person name="Prieto C."/>
            <person name="Sola-Landa A."/>
            <person name="Solera E."/>
            <person name="Martinez-Castro M."/>
            <person name="Perez-Redondo R."/>
            <person name="Garcia-Estrada C."/>
            <person name="Aparicio J.F."/>
            <person name="Fernandez-Martinez L.T."/>
            <person name="Santos-Aberturas J."/>
            <person name="Salehi-Najafabadi Z."/>
            <person name="Rodriguez-Garcia A."/>
            <person name="Tauch A."/>
            <person name="Martin J.F."/>
        </authorList>
    </citation>
    <scope>NUCLEOTIDE SEQUENCE [LARGE SCALE GENOMIC DNA]</scope>
    <source>
        <strain evidence="5">DSM 42081 / NBRC 108919 / NRRL 18488 / 9993</strain>
    </source>
</reference>
<dbReference type="Proteomes" id="UP000005940">
    <property type="component" value="Chromosome"/>
</dbReference>
<dbReference type="Pfam" id="PF20568">
    <property type="entry name" value="DUF6777"/>
    <property type="match status" value="1"/>
</dbReference>
<dbReference type="PROSITE" id="PS51257">
    <property type="entry name" value="PROKAR_LIPOPROTEIN"/>
    <property type="match status" value="1"/>
</dbReference>
<gene>
    <name evidence="4" type="ORF">STSU_002650</name>
</gene>
<feature type="compositionally biased region" description="Polar residues" evidence="1">
    <location>
        <begin position="305"/>
        <end position="316"/>
    </location>
</feature>
<dbReference type="InterPro" id="IPR046704">
    <property type="entry name" value="DUF6777"/>
</dbReference>
<sequence length="374" mass="38897">MSKRSERRRRAGRRRWPAAVALPAAVCLGALASGCGGGSGPQPERDEEVYLQPATEPGPDPYTATTARSLATPVPEPVVPGTGGGGAPERGHTLRTMGGATPGLYGGTQSVGSCDVERQITLLRSDRAKARSFAEDARISGKALPSFLRGLTPVVLRADTRVTSHGYRAGGGAVPARQAVLQAGTAVLVDDRGAPRVRCASGAPLSDPVAVKGGVIQKGVAWNGYRTDRVVVVKRANRPLESLVIVDVAEDSWIDRRTGTDGEQDRRPEVLPPVTPDDIYAYPAATGQESRTEAESPDGPAGSGTRDSGTPDTGSQDVPDADAELPDAELDPLDGTEPDGGDLLLEEEPLPETDDFLDAYGGDDGYAESAGFPG</sequence>
<feature type="signal peptide" evidence="2">
    <location>
        <begin position="1"/>
        <end position="32"/>
    </location>
</feature>
<evidence type="ECO:0000313" key="4">
    <source>
        <dbReference type="EMBL" id="QKM66230.1"/>
    </source>
</evidence>
<feature type="domain" description="DUF6777" evidence="3">
    <location>
        <begin position="96"/>
        <end position="259"/>
    </location>
</feature>